<gene>
    <name evidence="2" type="ORF">EYF80_053917</name>
</gene>
<name>A0A4Z2F4Y2_9TELE</name>
<accession>A0A4Z2F4Y2</accession>
<proteinExistence type="predicted"/>
<comment type="caution">
    <text evidence="2">The sequence shown here is derived from an EMBL/GenBank/DDBJ whole genome shotgun (WGS) entry which is preliminary data.</text>
</comment>
<evidence type="ECO:0000313" key="2">
    <source>
        <dbReference type="EMBL" id="TNN35920.1"/>
    </source>
</evidence>
<dbReference type="Proteomes" id="UP000314294">
    <property type="component" value="Unassembled WGS sequence"/>
</dbReference>
<keyword evidence="3" id="KW-1185">Reference proteome</keyword>
<protein>
    <submittedName>
        <fullName evidence="2">Uncharacterized protein</fullName>
    </submittedName>
</protein>
<organism evidence="2 3">
    <name type="scientific">Liparis tanakae</name>
    <name type="common">Tanaka's snailfish</name>
    <dbReference type="NCBI Taxonomy" id="230148"/>
    <lineage>
        <taxon>Eukaryota</taxon>
        <taxon>Metazoa</taxon>
        <taxon>Chordata</taxon>
        <taxon>Craniata</taxon>
        <taxon>Vertebrata</taxon>
        <taxon>Euteleostomi</taxon>
        <taxon>Actinopterygii</taxon>
        <taxon>Neopterygii</taxon>
        <taxon>Teleostei</taxon>
        <taxon>Neoteleostei</taxon>
        <taxon>Acanthomorphata</taxon>
        <taxon>Eupercaria</taxon>
        <taxon>Perciformes</taxon>
        <taxon>Cottioidei</taxon>
        <taxon>Cottales</taxon>
        <taxon>Liparidae</taxon>
        <taxon>Liparis</taxon>
    </lineage>
</organism>
<dbReference type="AlphaFoldDB" id="A0A4Z2F4Y2"/>
<evidence type="ECO:0000313" key="3">
    <source>
        <dbReference type="Proteomes" id="UP000314294"/>
    </source>
</evidence>
<feature type="region of interest" description="Disordered" evidence="1">
    <location>
        <begin position="1"/>
        <end position="29"/>
    </location>
</feature>
<sequence length="97" mass="11206">MENDRLRIGITPRRKDRSDAGPQVDEQPNRTALWMRRRVYLSNLTYLTAVTEGTGTKRQSSSVDCWQPSLREGERSSEIQQDLLLCTGKRRCSEVFC</sequence>
<reference evidence="2 3" key="1">
    <citation type="submission" date="2019-03" db="EMBL/GenBank/DDBJ databases">
        <title>First draft genome of Liparis tanakae, snailfish: a comprehensive survey of snailfish specific genes.</title>
        <authorList>
            <person name="Kim W."/>
            <person name="Song I."/>
            <person name="Jeong J.-H."/>
            <person name="Kim D."/>
            <person name="Kim S."/>
            <person name="Ryu S."/>
            <person name="Song J.Y."/>
            <person name="Lee S.K."/>
        </authorList>
    </citation>
    <scope>NUCLEOTIDE SEQUENCE [LARGE SCALE GENOMIC DNA]</scope>
    <source>
        <tissue evidence="2">Muscle</tissue>
    </source>
</reference>
<dbReference type="EMBL" id="SRLO01001686">
    <property type="protein sequence ID" value="TNN35920.1"/>
    <property type="molecule type" value="Genomic_DNA"/>
</dbReference>
<evidence type="ECO:0000256" key="1">
    <source>
        <dbReference type="SAM" id="MobiDB-lite"/>
    </source>
</evidence>